<name>A0ABN7S612_THEXY</name>
<proteinExistence type="predicted"/>
<comment type="caution">
    <text evidence="1">The sequence shown here is derived from an EMBL/GenBank/DDBJ whole genome shotgun (WGS) entry which is preliminary data.</text>
</comment>
<accession>A0ABN7S612</accession>
<dbReference type="EMBL" id="CAJRAY010000080">
    <property type="protein sequence ID" value="CAG5091169.1"/>
    <property type="molecule type" value="Genomic_DNA"/>
</dbReference>
<sequence length="27" mass="3013">MMRMPLSGPEAVRGRGIAARLWRASEL</sequence>
<evidence type="ECO:0000313" key="2">
    <source>
        <dbReference type="Proteomes" id="UP000681526"/>
    </source>
</evidence>
<dbReference type="Proteomes" id="UP000681526">
    <property type="component" value="Unassembled WGS sequence"/>
</dbReference>
<gene>
    <name evidence="1" type="primary">txxe 3028</name>
    <name evidence="1" type="ORF">TXXE_15135</name>
</gene>
<organism evidence="1 2">
    <name type="scientific">Thermobacillus xylanilyticus</name>
    <dbReference type="NCBI Taxonomy" id="76633"/>
    <lineage>
        <taxon>Bacteria</taxon>
        <taxon>Bacillati</taxon>
        <taxon>Bacillota</taxon>
        <taxon>Bacilli</taxon>
        <taxon>Bacillales</taxon>
        <taxon>Paenibacillaceae</taxon>
        <taxon>Thermobacillus</taxon>
    </lineage>
</organism>
<reference evidence="1 2" key="1">
    <citation type="submission" date="2021-04" db="EMBL/GenBank/DDBJ databases">
        <authorList>
            <person name="Rakotoarivonina H."/>
        </authorList>
    </citation>
    <scope>NUCLEOTIDE SEQUENCE [LARGE SCALE GENOMIC DNA]</scope>
    <source>
        <strain evidence="1 2">XE</strain>
    </source>
</reference>
<evidence type="ECO:0000313" key="1">
    <source>
        <dbReference type="EMBL" id="CAG5091169.1"/>
    </source>
</evidence>
<protein>
    <submittedName>
        <fullName evidence="1">Uncharacterized protein</fullName>
    </submittedName>
</protein>
<keyword evidence="2" id="KW-1185">Reference proteome</keyword>